<evidence type="ECO:0000313" key="1">
    <source>
        <dbReference type="EMBL" id="KUG18926.1"/>
    </source>
</evidence>
<gene>
    <name evidence="1" type="ORF">ASZ90_011372</name>
</gene>
<organism evidence="1">
    <name type="scientific">hydrocarbon metagenome</name>
    <dbReference type="NCBI Taxonomy" id="938273"/>
    <lineage>
        <taxon>unclassified sequences</taxon>
        <taxon>metagenomes</taxon>
        <taxon>ecological metagenomes</taxon>
    </lineage>
</organism>
<dbReference type="GO" id="GO:0005975">
    <property type="term" value="P:carbohydrate metabolic process"/>
    <property type="evidence" value="ECO:0007669"/>
    <property type="project" value="InterPro"/>
</dbReference>
<protein>
    <recommendedName>
        <fullName evidence="2">NodB homology domain-containing protein</fullName>
    </recommendedName>
</protein>
<comment type="caution">
    <text evidence="1">The sequence shown here is derived from an EMBL/GenBank/DDBJ whole genome shotgun (WGS) entry which is preliminary data.</text>
</comment>
<accession>A0A0W8FDV2</accession>
<dbReference type="AlphaFoldDB" id="A0A0W8FDV2"/>
<dbReference type="CDD" id="cd10931">
    <property type="entry name" value="CE4_u7"/>
    <property type="match status" value="1"/>
</dbReference>
<dbReference type="EMBL" id="LNQE01001347">
    <property type="protein sequence ID" value="KUG18926.1"/>
    <property type="molecule type" value="Genomic_DNA"/>
</dbReference>
<sequence length="540" mass="61342">MITIAAPPEDAYRLAGIRHFIETSGIPATLNQHGDLPTCIRFGNGMGADFLIRIAARDEQGRIAGQVRAFGSEAPVFEIPDNTGDGDEIQGYFEGSGESNPCITLSRNTITIGFDIFREIGFLLSGYMESIWSDLSEIEKKRIAATPILDIYEEILFKTILLGCRQIGIPLVRKSYWPDGKRFAVCLTHDVDELKKTYQWITRPIKSLKKGDIEGVKNQFASFSQKIKGIEPYWTFEEIIRINKHYGITSTFFFLKESARTEILSPETWHHCARCRDLSSPETIALMRKLAAEGNEVGLHGSFYSYNNPELLRSEKEELERVSGGPVEGIRQHHLNLDIPATWQHQEDVGLLYDTSLGFKDRPGFRFGTCFPFHPVANGSPLKLFEIPLAIMDITLHGRSDRWDECSRIIDAVESHQGVLTLLWHPPVFNALEYPEDAEMYEKILTDCRQKSAWIAGAGEIARWWRSRETGRLIYTRENDLLKIVLDGGDPRQEIEVYLPEDTAITILSGNADILDEMNGRVRIRMHEHSRQKEILLRTG</sequence>
<dbReference type="InterPro" id="IPR011330">
    <property type="entry name" value="Glyco_hydro/deAcase_b/a-brl"/>
</dbReference>
<proteinExistence type="predicted"/>
<reference evidence="1" key="1">
    <citation type="journal article" date="2015" name="Proc. Natl. Acad. Sci. U.S.A.">
        <title>Networks of energetic and metabolic interactions define dynamics in microbial communities.</title>
        <authorList>
            <person name="Embree M."/>
            <person name="Liu J.K."/>
            <person name="Al-Bassam M.M."/>
            <person name="Zengler K."/>
        </authorList>
    </citation>
    <scope>NUCLEOTIDE SEQUENCE</scope>
</reference>
<name>A0A0W8FDV2_9ZZZZ</name>
<evidence type="ECO:0008006" key="2">
    <source>
        <dbReference type="Google" id="ProtNLM"/>
    </source>
</evidence>
<dbReference type="SUPFAM" id="SSF88713">
    <property type="entry name" value="Glycoside hydrolase/deacetylase"/>
    <property type="match status" value="1"/>
</dbReference>
<dbReference type="Gene3D" id="3.20.20.370">
    <property type="entry name" value="Glycoside hydrolase/deacetylase"/>
    <property type="match status" value="1"/>
</dbReference>